<keyword evidence="2" id="KW-0249">Electron transport</keyword>
<keyword evidence="3" id="KW-1015">Disulfide bond</keyword>
<reference evidence="7" key="2">
    <citation type="submission" date="2004-08" db="EMBL/GenBank/DDBJ databases">
        <authorList>
            <person name="Putnam N."/>
            <person name="Detter J.C."/>
            <person name="Richardson P.M."/>
            <person name="Rokhsar D."/>
        </authorList>
    </citation>
    <scope>NUCLEOTIDE SEQUENCE</scope>
</reference>
<dbReference type="Pfam" id="PF00085">
    <property type="entry name" value="Thioredoxin"/>
    <property type="match status" value="1"/>
</dbReference>
<dbReference type="SUPFAM" id="SSF52833">
    <property type="entry name" value="Thioredoxin-like"/>
    <property type="match status" value="1"/>
</dbReference>
<dbReference type="InterPro" id="IPR017937">
    <property type="entry name" value="Thioredoxin_CS"/>
</dbReference>
<dbReference type="NCBIfam" id="TIGR01068">
    <property type="entry name" value="thioredoxin"/>
    <property type="match status" value="1"/>
</dbReference>
<feature type="coiled-coil region" evidence="5">
    <location>
        <begin position="21"/>
        <end position="49"/>
    </location>
</feature>
<dbReference type="GO" id="GO:0015035">
    <property type="term" value="F:protein-disulfide reductase activity"/>
    <property type="evidence" value="ECO:0007669"/>
    <property type="project" value="InterPro"/>
</dbReference>
<dbReference type="PROSITE" id="PS00194">
    <property type="entry name" value="THIOREDOXIN_1"/>
    <property type="match status" value="1"/>
</dbReference>
<organism evidence="7">
    <name type="scientific">Uncultured archaeon GZfos26G2</name>
    <dbReference type="NCBI Taxonomy" id="3386331"/>
    <lineage>
        <taxon>Archaea</taxon>
        <taxon>Methanobacteriati</taxon>
        <taxon>Methanobacteriota</taxon>
        <taxon>Stenosarchaea group</taxon>
        <taxon>Methanomicrobia</taxon>
        <taxon>Candidatus Methanophagales</taxon>
        <taxon>Candidatus Methanophagaceae</taxon>
        <taxon>Candidatus Methanophaga</taxon>
    </lineage>
</organism>
<dbReference type="GO" id="GO:0005737">
    <property type="term" value="C:cytoplasm"/>
    <property type="evidence" value="ECO:0007669"/>
    <property type="project" value="TreeGrafter"/>
</dbReference>
<dbReference type="Gene3D" id="3.40.30.10">
    <property type="entry name" value="Glutaredoxin"/>
    <property type="match status" value="1"/>
</dbReference>
<dbReference type="InterPro" id="IPR005746">
    <property type="entry name" value="Thioredoxin"/>
</dbReference>
<reference evidence="7" key="1">
    <citation type="journal article" date="2004" name="Science">
        <title>Reverse methanogenesis: testing the hypothesis with environmental genomics.</title>
        <authorList>
            <person name="Hallam S.J."/>
            <person name="Putnam N."/>
            <person name="Preston C.M."/>
            <person name="Detter J.C."/>
            <person name="Rokhsar D."/>
            <person name="Richardson P.M."/>
            <person name="DeLong E.F."/>
        </authorList>
    </citation>
    <scope>NUCLEOTIDE SEQUENCE</scope>
</reference>
<dbReference type="CDD" id="cd02947">
    <property type="entry name" value="TRX_family"/>
    <property type="match status" value="1"/>
</dbReference>
<evidence type="ECO:0000259" key="6">
    <source>
        <dbReference type="PROSITE" id="PS51352"/>
    </source>
</evidence>
<gene>
    <name evidence="7" type="primary">trx-3</name>
    <name evidence="7" type="ORF">GZ19C8_19</name>
</gene>
<evidence type="ECO:0000256" key="2">
    <source>
        <dbReference type="ARBA" id="ARBA00022982"/>
    </source>
</evidence>
<protein>
    <submittedName>
        <fullName evidence="7">Thioredoxin</fullName>
    </submittedName>
</protein>
<evidence type="ECO:0000256" key="5">
    <source>
        <dbReference type="SAM" id="Coils"/>
    </source>
</evidence>
<evidence type="ECO:0000256" key="4">
    <source>
        <dbReference type="ARBA" id="ARBA00023284"/>
    </source>
</evidence>
<dbReference type="PRINTS" id="PR00421">
    <property type="entry name" value="THIOREDOXIN"/>
</dbReference>
<proteinExistence type="predicted"/>
<dbReference type="EMBL" id="AY714831">
    <property type="protein sequence ID" value="AAU82758.1"/>
    <property type="molecule type" value="Genomic_DNA"/>
</dbReference>
<dbReference type="PROSITE" id="PS51352">
    <property type="entry name" value="THIOREDOXIN_2"/>
    <property type="match status" value="1"/>
</dbReference>
<keyword evidence="1" id="KW-0813">Transport</keyword>
<dbReference type="InterPro" id="IPR036249">
    <property type="entry name" value="Thioredoxin-like_sf"/>
</dbReference>
<evidence type="ECO:0000256" key="3">
    <source>
        <dbReference type="ARBA" id="ARBA00023157"/>
    </source>
</evidence>
<keyword evidence="4" id="KW-0676">Redox-active center</keyword>
<feature type="domain" description="Thioredoxin" evidence="6">
    <location>
        <begin position="36"/>
        <end position="160"/>
    </location>
</feature>
<accession>Q64CW9</accession>
<evidence type="ECO:0000313" key="7">
    <source>
        <dbReference type="EMBL" id="AAU82758.1"/>
    </source>
</evidence>
<name>Q64CW9_UNCAG</name>
<dbReference type="InterPro" id="IPR013766">
    <property type="entry name" value="Thioredoxin_domain"/>
</dbReference>
<dbReference type="FunFam" id="3.40.30.10:FF:000001">
    <property type="entry name" value="Thioredoxin"/>
    <property type="match status" value="1"/>
</dbReference>
<sequence>MYRYREGGMMMEEKRDLSGFVNAEEAEIEQIKERKMREMEEKIKAKGEEQKEGIIDYPIVLTDETFTDAVRKSSLIVVDCWAPWCGPCKTIAPVIEELAKQYAGKVVFGKLNVDENPKVATDFAIMAIPTMFIFKNGEPVDVIQGALPKPYLEAKLKEWL</sequence>
<evidence type="ECO:0000256" key="1">
    <source>
        <dbReference type="ARBA" id="ARBA00022448"/>
    </source>
</evidence>
<dbReference type="AlphaFoldDB" id="Q64CW9"/>
<keyword evidence="5" id="KW-0175">Coiled coil</keyword>
<dbReference type="PANTHER" id="PTHR45663">
    <property type="entry name" value="GEO12009P1"/>
    <property type="match status" value="1"/>
</dbReference>
<dbReference type="PANTHER" id="PTHR45663:SF11">
    <property type="entry name" value="GEO12009P1"/>
    <property type="match status" value="1"/>
</dbReference>